<dbReference type="PANTHER" id="PTHR31087:SF168">
    <property type="entry name" value="PROTEIN LURP-ONE-RELATED 6"/>
    <property type="match status" value="1"/>
</dbReference>
<reference evidence="1 2" key="1">
    <citation type="submission" date="2020-08" db="EMBL/GenBank/DDBJ databases">
        <title>Plant Genome Project.</title>
        <authorList>
            <person name="Zhang R.-G."/>
        </authorList>
    </citation>
    <scope>NUCLEOTIDE SEQUENCE [LARGE SCALE GENOMIC DNA]</scope>
    <source>
        <tissue evidence="1">Rhizome</tissue>
    </source>
</reference>
<name>A0A8J5GXH0_ZINOF</name>
<dbReference type="Pfam" id="PF04525">
    <property type="entry name" value="LOR"/>
    <property type="match status" value="1"/>
</dbReference>
<proteinExistence type="predicted"/>
<evidence type="ECO:0000313" key="2">
    <source>
        <dbReference type="Proteomes" id="UP000734854"/>
    </source>
</evidence>
<gene>
    <name evidence="1" type="ORF">ZIOFF_026457</name>
</gene>
<organism evidence="1 2">
    <name type="scientific">Zingiber officinale</name>
    <name type="common">Ginger</name>
    <name type="synonym">Amomum zingiber</name>
    <dbReference type="NCBI Taxonomy" id="94328"/>
    <lineage>
        <taxon>Eukaryota</taxon>
        <taxon>Viridiplantae</taxon>
        <taxon>Streptophyta</taxon>
        <taxon>Embryophyta</taxon>
        <taxon>Tracheophyta</taxon>
        <taxon>Spermatophyta</taxon>
        <taxon>Magnoliopsida</taxon>
        <taxon>Liliopsida</taxon>
        <taxon>Zingiberales</taxon>
        <taxon>Zingiberaceae</taxon>
        <taxon>Zingiber</taxon>
    </lineage>
</organism>
<keyword evidence="2" id="KW-1185">Reference proteome</keyword>
<dbReference type="InterPro" id="IPR007612">
    <property type="entry name" value="LOR"/>
</dbReference>
<dbReference type="AlphaFoldDB" id="A0A8J5GXH0"/>
<dbReference type="EMBL" id="JACMSC010000007">
    <property type="protein sequence ID" value="KAG6516010.1"/>
    <property type="molecule type" value="Genomic_DNA"/>
</dbReference>
<dbReference type="PANTHER" id="PTHR31087">
    <property type="match status" value="1"/>
</dbReference>
<dbReference type="Proteomes" id="UP000734854">
    <property type="component" value="Unassembled WGS sequence"/>
</dbReference>
<dbReference type="OrthoDB" id="1916253at2759"/>
<sequence length="202" mass="22112">MSEPGKLMPIISKAYCSSSPITLTVRQRPRVISGGGFVVMNSTQNAVFMVEGCSSLGAKGQLRLKDGHGGLLLSITKKESIVQSLSIRNRWDGYSVDCEGEKKFIFSLTDPKCPIGKEIKIQIEHQEATTKGCRQYFQVNGSFVHRTCSIEDHRGNIIAQLGAKGSNGRDWYNVTVQPGHDQAFVIGVLAVLDNIHGESTRC</sequence>
<comment type="caution">
    <text evidence="1">The sequence shown here is derived from an EMBL/GenBank/DDBJ whole genome shotgun (WGS) entry which is preliminary data.</text>
</comment>
<accession>A0A8J5GXH0</accession>
<protein>
    <submittedName>
        <fullName evidence="1">Uncharacterized protein</fullName>
    </submittedName>
</protein>
<evidence type="ECO:0000313" key="1">
    <source>
        <dbReference type="EMBL" id="KAG6516010.1"/>
    </source>
</evidence>